<keyword evidence="1" id="KW-0812">Transmembrane</keyword>
<evidence type="ECO:0000313" key="3">
    <source>
        <dbReference type="Proteomes" id="UP001152622"/>
    </source>
</evidence>
<name>A0A9Q1IH13_SYNKA</name>
<evidence type="ECO:0000256" key="1">
    <source>
        <dbReference type="SAM" id="Phobius"/>
    </source>
</evidence>
<comment type="caution">
    <text evidence="2">The sequence shown here is derived from an EMBL/GenBank/DDBJ whole genome shotgun (WGS) entry which is preliminary data.</text>
</comment>
<feature type="transmembrane region" description="Helical" evidence="1">
    <location>
        <begin position="51"/>
        <end position="71"/>
    </location>
</feature>
<evidence type="ECO:0000313" key="2">
    <source>
        <dbReference type="EMBL" id="KAJ8339241.1"/>
    </source>
</evidence>
<dbReference type="EMBL" id="JAINUF010000017">
    <property type="protein sequence ID" value="KAJ8339241.1"/>
    <property type="molecule type" value="Genomic_DNA"/>
</dbReference>
<gene>
    <name evidence="2" type="ORF">SKAU_G00360270</name>
</gene>
<dbReference type="AlphaFoldDB" id="A0A9Q1IH13"/>
<dbReference type="Proteomes" id="UP001152622">
    <property type="component" value="Chromosome 17"/>
</dbReference>
<accession>A0A9Q1IH13</accession>
<proteinExistence type="predicted"/>
<reference evidence="2" key="1">
    <citation type="journal article" date="2023" name="Science">
        <title>Genome structures resolve the early diversification of teleost fishes.</title>
        <authorList>
            <person name="Parey E."/>
            <person name="Louis A."/>
            <person name="Montfort J."/>
            <person name="Bouchez O."/>
            <person name="Roques C."/>
            <person name="Iampietro C."/>
            <person name="Lluch J."/>
            <person name="Castinel A."/>
            <person name="Donnadieu C."/>
            <person name="Desvignes T."/>
            <person name="Floi Bucao C."/>
            <person name="Jouanno E."/>
            <person name="Wen M."/>
            <person name="Mejri S."/>
            <person name="Dirks R."/>
            <person name="Jansen H."/>
            <person name="Henkel C."/>
            <person name="Chen W.J."/>
            <person name="Zahm M."/>
            <person name="Cabau C."/>
            <person name="Klopp C."/>
            <person name="Thompson A.W."/>
            <person name="Robinson-Rechavi M."/>
            <person name="Braasch I."/>
            <person name="Lecointre G."/>
            <person name="Bobe J."/>
            <person name="Postlethwait J.H."/>
            <person name="Berthelot C."/>
            <person name="Roest Crollius H."/>
            <person name="Guiguen Y."/>
        </authorList>
    </citation>
    <scope>NUCLEOTIDE SEQUENCE</scope>
    <source>
        <strain evidence="2">WJC10195</strain>
    </source>
</reference>
<protein>
    <submittedName>
        <fullName evidence="2">Uncharacterized protein</fullName>
    </submittedName>
</protein>
<keyword evidence="3" id="KW-1185">Reference proteome</keyword>
<sequence>MSLKRNPLKAVPQIRMHLEQQDGLFWRCRGSQKSLTHPIEPDNPCTATRNLPIFIGFPFYIFFSLITAVTVEGIPLSEHVDKLESVFEGT</sequence>
<keyword evidence="1" id="KW-1133">Transmembrane helix</keyword>
<keyword evidence="1" id="KW-0472">Membrane</keyword>
<organism evidence="2 3">
    <name type="scientific">Synaphobranchus kaupii</name>
    <name type="common">Kaup's arrowtooth eel</name>
    <dbReference type="NCBI Taxonomy" id="118154"/>
    <lineage>
        <taxon>Eukaryota</taxon>
        <taxon>Metazoa</taxon>
        <taxon>Chordata</taxon>
        <taxon>Craniata</taxon>
        <taxon>Vertebrata</taxon>
        <taxon>Euteleostomi</taxon>
        <taxon>Actinopterygii</taxon>
        <taxon>Neopterygii</taxon>
        <taxon>Teleostei</taxon>
        <taxon>Anguilliformes</taxon>
        <taxon>Synaphobranchidae</taxon>
        <taxon>Synaphobranchus</taxon>
    </lineage>
</organism>